<keyword evidence="2" id="KW-0678">Repressor</keyword>
<organism evidence="9 10">
    <name type="scientific">Sebaldella termitidis (strain ATCC 33386 / NCTC 11300)</name>
    <dbReference type="NCBI Taxonomy" id="526218"/>
    <lineage>
        <taxon>Bacteria</taxon>
        <taxon>Fusobacteriati</taxon>
        <taxon>Fusobacteriota</taxon>
        <taxon>Fusobacteriia</taxon>
        <taxon>Fusobacteriales</taxon>
        <taxon>Leptotrichiaceae</taxon>
        <taxon>Sebaldella</taxon>
    </lineage>
</organism>
<name>D1AG12_SEBTE</name>
<comment type="similarity">
    <text evidence="1">Belongs to the Fur family.</text>
</comment>
<evidence type="ECO:0000256" key="4">
    <source>
        <dbReference type="ARBA" id="ARBA00023015"/>
    </source>
</evidence>
<protein>
    <submittedName>
        <fullName evidence="9">FUR family transcriptional regulator</fullName>
    </submittedName>
</protein>
<gene>
    <name evidence="9" type="ordered locus">Sterm_3804</name>
</gene>
<dbReference type="Gene3D" id="1.10.10.10">
    <property type="entry name" value="Winged helix-like DNA-binding domain superfamily/Winged helix DNA-binding domain"/>
    <property type="match status" value="1"/>
</dbReference>
<feature type="binding site" evidence="7">
    <location>
        <position position="116"/>
    </location>
    <ligand>
        <name>Zn(2+)</name>
        <dbReference type="ChEBI" id="CHEBI:29105"/>
    </ligand>
</feature>
<dbReference type="KEGG" id="str:Sterm_3804"/>
<evidence type="ECO:0000256" key="2">
    <source>
        <dbReference type="ARBA" id="ARBA00022491"/>
    </source>
</evidence>
<keyword evidence="8" id="KW-0408">Iron</keyword>
<dbReference type="EMBL" id="CP001739">
    <property type="protein sequence ID" value="ACZ10638.1"/>
    <property type="molecule type" value="Genomic_DNA"/>
</dbReference>
<dbReference type="Gene3D" id="3.30.1490.190">
    <property type="match status" value="1"/>
</dbReference>
<dbReference type="GO" id="GO:1900376">
    <property type="term" value="P:regulation of secondary metabolite biosynthetic process"/>
    <property type="evidence" value="ECO:0007669"/>
    <property type="project" value="TreeGrafter"/>
</dbReference>
<evidence type="ECO:0000256" key="7">
    <source>
        <dbReference type="PIRSR" id="PIRSR602481-1"/>
    </source>
</evidence>
<dbReference type="AlphaFoldDB" id="D1AG12"/>
<keyword evidence="4" id="KW-0805">Transcription regulation</keyword>
<dbReference type="Proteomes" id="UP000000845">
    <property type="component" value="Chromosome"/>
</dbReference>
<dbReference type="RefSeq" id="WP_012863218.1">
    <property type="nucleotide sequence ID" value="NC_013517.1"/>
</dbReference>
<evidence type="ECO:0000313" key="10">
    <source>
        <dbReference type="Proteomes" id="UP000000845"/>
    </source>
</evidence>
<dbReference type="SUPFAM" id="SSF46785">
    <property type="entry name" value="Winged helix' DNA-binding domain"/>
    <property type="match status" value="1"/>
</dbReference>
<feature type="binding site" evidence="7">
    <location>
        <position position="73"/>
    </location>
    <ligand>
        <name>Zn(2+)</name>
        <dbReference type="ChEBI" id="CHEBI:29105"/>
    </ligand>
</feature>
<sequence>MKHLTKNRKEILEIISASKKPLNVKQIKTQVDFDTSTIYRALDFLESLEYIHSVIFDNEKYYFKDKNGNFIICNSCRKIEAFPVQSISREENILKQEFGFLPLSHIFLFKGLCRKCNT</sequence>
<dbReference type="InterPro" id="IPR036388">
    <property type="entry name" value="WH-like_DNA-bd_sf"/>
</dbReference>
<proteinExistence type="inferred from homology"/>
<dbReference type="STRING" id="526218.Sterm_3804"/>
<keyword evidence="5" id="KW-0238">DNA-binding</keyword>
<dbReference type="InterPro" id="IPR043135">
    <property type="entry name" value="Fur_C"/>
</dbReference>
<feature type="binding site" evidence="7">
    <location>
        <position position="76"/>
    </location>
    <ligand>
        <name>Zn(2+)</name>
        <dbReference type="ChEBI" id="CHEBI:29105"/>
    </ligand>
</feature>
<evidence type="ECO:0000256" key="1">
    <source>
        <dbReference type="ARBA" id="ARBA00007957"/>
    </source>
</evidence>
<dbReference type="GO" id="GO:0045892">
    <property type="term" value="P:negative regulation of DNA-templated transcription"/>
    <property type="evidence" value="ECO:0007669"/>
    <property type="project" value="TreeGrafter"/>
</dbReference>
<dbReference type="InterPro" id="IPR002481">
    <property type="entry name" value="FUR"/>
</dbReference>
<feature type="binding site" evidence="7">
    <location>
        <position position="113"/>
    </location>
    <ligand>
        <name>Zn(2+)</name>
        <dbReference type="ChEBI" id="CHEBI:29105"/>
    </ligand>
</feature>
<keyword evidence="3 7" id="KW-0862">Zinc</keyword>
<dbReference type="GO" id="GO:0000976">
    <property type="term" value="F:transcription cis-regulatory region binding"/>
    <property type="evidence" value="ECO:0007669"/>
    <property type="project" value="TreeGrafter"/>
</dbReference>
<dbReference type="HOGENOM" id="CLU_096072_5_1_0"/>
<evidence type="ECO:0000256" key="8">
    <source>
        <dbReference type="PIRSR" id="PIRSR602481-2"/>
    </source>
</evidence>
<dbReference type="PANTHER" id="PTHR33202:SF7">
    <property type="entry name" value="FERRIC UPTAKE REGULATION PROTEIN"/>
    <property type="match status" value="1"/>
</dbReference>
<comment type="cofactor">
    <cofactor evidence="8">
        <name>Mn(2+)</name>
        <dbReference type="ChEBI" id="CHEBI:29035"/>
    </cofactor>
    <cofactor evidence="8">
        <name>Fe(2+)</name>
        <dbReference type="ChEBI" id="CHEBI:29033"/>
    </cofactor>
    <text evidence="8">Binds 1 Mn(2+) or Fe(2+) ion per subunit.</text>
</comment>
<keyword evidence="7" id="KW-0479">Metal-binding</keyword>
<evidence type="ECO:0000256" key="6">
    <source>
        <dbReference type="ARBA" id="ARBA00023163"/>
    </source>
</evidence>
<reference evidence="9 10" key="2">
    <citation type="journal article" date="2010" name="Stand. Genomic Sci.">
        <title>Complete genome sequence of Sebaldella termitidis type strain (NCTC 11300).</title>
        <authorList>
            <person name="Harmon-Smith M."/>
            <person name="Celia L."/>
            <person name="Chertkov O."/>
            <person name="Lapidus A."/>
            <person name="Copeland A."/>
            <person name="Glavina Del Rio T."/>
            <person name="Nolan M."/>
            <person name="Lucas S."/>
            <person name="Tice H."/>
            <person name="Cheng J.F."/>
            <person name="Han C."/>
            <person name="Detter J.C."/>
            <person name="Bruce D."/>
            <person name="Goodwin L."/>
            <person name="Pitluck S."/>
            <person name="Pati A."/>
            <person name="Liolios K."/>
            <person name="Ivanova N."/>
            <person name="Mavromatis K."/>
            <person name="Mikhailova N."/>
            <person name="Chen A."/>
            <person name="Palaniappan K."/>
            <person name="Land M."/>
            <person name="Hauser L."/>
            <person name="Chang Y.J."/>
            <person name="Jeffries C.D."/>
            <person name="Brettin T."/>
            <person name="Goker M."/>
            <person name="Beck B."/>
            <person name="Bristow J."/>
            <person name="Eisen J.A."/>
            <person name="Markowitz V."/>
            <person name="Hugenholtz P."/>
            <person name="Kyrpides N.C."/>
            <person name="Klenk H.P."/>
            <person name="Chen F."/>
        </authorList>
    </citation>
    <scope>NUCLEOTIDE SEQUENCE [LARGE SCALE GENOMIC DNA]</scope>
    <source>
        <strain evidence="10">ATCC 33386 / NCTC 11300</strain>
    </source>
</reference>
<accession>D1AG12</accession>
<keyword evidence="10" id="KW-1185">Reference proteome</keyword>
<dbReference type="eggNOG" id="COG0735">
    <property type="taxonomic scope" value="Bacteria"/>
</dbReference>
<dbReference type="InterPro" id="IPR036390">
    <property type="entry name" value="WH_DNA-bd_sf"/>
</dbReference>
<dbReference type="Pfam" id="PF01475">
    <property type="entry name" value="FUR"/>
    <property type="match status" value="1"/>
</dbReference>
<dbReference type="PANTHER" id="PTHR33202">
    <property type="entry name" value="ZINC UPTAKE REGULATION PROTEIN"/>
    <property type="match status" value="1"/>
</dbReference>
<evidence type="ECO:0000313" key="9">
    <source>
        <dbReference type="EMBL" id="ACZ10638.1"/>
    </source>
</evidence>
<keyword evidence="6" id="KW-0804">Transcription</keyword>
<dbReference type="GO" id="GO:0003700">
    <property type="term" value="F:DNA-binding transcription factor activity"/>
    <property type="evidence" value="ECO:0007669"/>
    <property type="project" value="InterPro"/>
</dbReference>
<comment type="cofactor">
    <cofactor evidence="7">
        <name>Zn(2+)</name>
        <dbReference type="ChEBI" id="CHEBI:29105"/>
    </cofactor>
    <text evidence="7">Binds 1 zinc ion per subunit.</text>
</comment>
<evidence type="ECO:0000256" key="5">
    <source>
        <dbReference type="ARBA" id="ARBA00023125"/>
    </source>
</evidence>
<dbReference type="GO" id="GO:0008270">
    <property type="term" value="F:zinc ion binding"/>
    <property type="evidence" value="ECO:0007669"/>
    <property type="project" value="TreeGrafter"/>
</dbReference>
<evidence type="ECO:0000256" key="3">
    <source>
        <dbReference type="ARBA" id="ARBA00022833"/>
    </source>
</evidence>
<feature type="binding site" evidence="8">
    <location>
        <position position="105"/>
    </location>
    <ligand>
        <name>Fe cation</name>
        <dbReference type="ChEBI" id="CHEBI:24875"/>
    </ligand>
</feature>
<reference evidence="10" key="1">
    <citation type="submission" date="2009-09" db="EMBL/GenBank/DDBJ databases">
        <title>The complete chromosome of Sebaldella termitidis ATCC 33386.</title>
        <authorList>
            <consortium name="US DOE Joint Genome Institute (JGI-PGF)"/>
            <person name="Lucas S."/>
            <person name="Copeland A."/>
            <person name="Lapidus A."/>
            <person name="Glavina del Rio T."/>
            <person name="Dalin E."/>
            <person name="Tice H."/>
            <person name="Bruce D."/>
            <person name="Goodwin L."/>
            <person name="Pitluck S."/>
            <person name="Kyrpides N."/>
            <person name="Mavromatis K."/>
            <person name="Ivanova N."/>
            <person name="Mikhailova N."/>
            <person name="Sims D."/>
            <person name="Meincke L."/>
            <person name="Brettin T."/>
            <person name="Detter J.C."/>
            <person name="Han C."/>
            <person name="Larimer F."/>
            <person name="Land M."/>
            <person name="Hauser L."/>
            <person name="Markowitz V."/>
            <person name="Cheng J.F."/>
            <person name="Hugenholtz P."/>
            <person name="Woyke T."/>
            <person name="Wu D."/>
            <person name="Eisen J.A."/>
        </authorList>
    </citation>
    <scope>NUCLEOTIDE SEQUENCE [LARGE SCALE GENOMIC DNA]</scope>
    <source>
        <strain evidence="10">ATCC 33386 / NCTC 11300</strain>
    </source>
</reference>